<dbReference type="Proteomes" id="UP000886998">
    <property type="component" value="Unassembled WGS sequence"/>
</dbReference>
<evidence type="ECO:0000313" key="7">
    <source>
        <dbReference type="Proteomes" id="UP000886998"/>
    </source>
</evidence>
<keyword evidence="4" id="KW-0274">FAD</keyword>
<dbReference type="Gene3D" id="3.30.560.10">
    <property type="entry name" value="Glucose Oxidase, domain 3"/>
    <property type="match status" value="1"/>
</dbReference>
<dbReference type="AlphaFoldDB" id="A0A8X7BPT0"/>
<evidence type="ECO:0000256" key="3">
    <source>
        <dbReference type="ARBA" id="ARBA00022630"/>
    </source>
</evidence>
<dbReference type="InterPro" id="IPR036188">
    <property type="entry name" value="FAD/NAD-bd_sf"/>
</dbReference>
<evidence type="ECO:0000259" key="5">
    <source>
        <dbReference type="Pfam" id="PF00732"/>
    </source>
</evidence>
<dbReference type="PANTHER" id="PTHR11552">
    <property type="entry name" value="GLUCOSE-METHANOL-CHOLINE GMC OXIDOREDUCTASE"/>
    <property type="match status" value="1"/>
</dbReference>
<gene>
    <name evidence="6" type="primary">alkJ_0</name>
    <name evidence="6" type="ORF">TNIN_200061</name>
</gene>
<dbReference type="GO" id="GO:0016614">
    <property type="term" value="F:oxidoreductase activity, acting on CH-OH group of donors"/>
    <property type="evidence" value="ECO:0007669"/>
    <property type="project" value="InterPro"/>
</dbReference>
<evidence type="ECO:0000256" key="1">
    <source>
        <dbReference type="ARBA" id="ARBA00001974"/>
    </source>
</evidence>
<dbReference type="EMBL" id="BMAV01001289">
    <property type="protein sequence ID" value="GFY39240.1"/>
    <property type="molecule type" value="Genomic_DNA"/>
</dbReference>
<keyword evidence="7" id="KW-1185">Reference proteome</keyword>
<accession>A0A8X7BPT0</accession>
<dbReference type="InterPro" id="IPR000172">
    <property type="entry name" value="GMC_OxRdtase_N"/>
</dbReference>
<dbReference type="InterPro" id="IPR012132">
    <property type="entry name" value="GMC_OxRdtase"/>
</dbReference>
<dbReference type="OrthoDB" id="269227at2759"/>
<evidence type="ECO:0000313" key="6">
    <source>
        <dbReference type="EMBL" id="GFY39240.1"/>
    </source>
</evidence>
<evidence type="ECO:0000256" key="4">
    <source>
        <dbReference type="ARBA" id="ARBA00022827"/>
    </source>
</evidence>
<dbReference type="Gene3D" id="3.50.50.60">
    <property type="entry name" value="FAD/NAD(P)-binding domain"/>
    <property type="match status" value="2"/>
</dbReference>
<evidence type="ECO:0000256" key="2">
    <source>
        <dbReference type="ARBA" id="ARBA00010790"/>
    </source>
</evidence>
<sequence length="181" mass="20200">MRGTYGPMPVHEFDTEKAPLAKAFLKGASDLGIQLGDLNGVLDNGAMPAQTNTYRGWRVSTVDAYLDPIIDTANIQILTNSQVLKIPVIINNPEVGQNLRDHLNLPLYFNLEAPVSITTAKARSISEIWKYSWNGEVEWKQLPEFLSLEIIRPSRKCTSCCSTWEASTRDFFPPLPTSGMM</sequence>
<dbReference type="Gene3D" id="3.30.410.40">
    <property type="match status" value="1"/>
</dbReference>
<reference evidence="6" key="1">
    <citation type="submission" date="2020-08" db="EMBL/GenBank/DDBJ databases">
        <title>Multicomponent nature underlies the extraordinary mechanical properties of spider dragline silk.</title>
        <authorList>
            <person name="Kono N."/>
            <person name="Nakamura H."/>
            <person name="Mori M."/>
            <person name="Yoshida Y."/>
            <person name="Ohtoshi R."/>
            <person name="Malay A.D."/>
            <person name="Moran D.A.P."/>
            <person name="Tomita M."/>
            <person name="Numata K."/>
            <person name="Arakawa K."/>
        </authorList>
    </citation>
    <scope>NUCLEOTIDE SEQUENCE</scope>
</reference>
<name>A0A8X7BPT0_9ARAC</name>
<feature type="domain" description="Glucose-methanol-choline oxidoreductase N-terminal" evidence="5">
    <location>
        <begin position="5"/>
        <end position="86"/>
    </location>
</feature>
<dbReference type="PANTHER" id="PTHR11552:SF147">
    <property type="entry name" value="CHOLINE DEHYDROGENASE, MITOCHONDRIAL"/>
    <property type="match status" value="1"/>
</dbReference>
<comment type="caution">
    <text evidence="6">The sequence shown here is derived from an EMBL/GenBank/DDBJ whole genome shotgun (WGS) entry which is preliminary data.</text>
</comment>
<dbReference type="Pfam" id="PF00732">
    <property type="entry name" value="GMC_oxred_N"/>
    <property type="match status" value="1"/>
</dbReference>
<protein>
    <submittedName>
        <fullName evidence="6">Alcohol dehydrogenase</fullName>
    </submittedName>
</protein>
<comment type="similarity">
    <text evidence="2">Belongs to the GMC oxidoreductase family.</text>
</comment>
<keyword evidence="3" id="KW-0285">Flavoprotein</keyword>
<proteinExistence type="inferred from homology"/>
<organism evidence="6 7">
    <name type="scientific">Trichonephila inaurata madagascariensis</name>
    <dbReference type="NCBI Taxonomy" id="2747483"/>
    <lineage>
        <taxon>Eukaryota</taxon>
        <taxon>Metazoa</taxon>
        <taxon>Ecdysozoa</taxon>
        <taxon>Arthropoda</taxon>
        <taxon>Chelicerata</taxon>
        <taxon>Arachnida</taxon>
        <taxon>Araneae</taxon>
        <taxon>Araneomorphae</taxon>
        <taxon>Entelegynae</taxon>
        <taxon>Araneoidea</taxon>
        <taxon>Nephilidae</taxon>
        <taxon>Trichonephila</taxon>
        <taxon>Trichonephila inaurata</taxon>
    </lineage>
</organism>
<comment type="cofactor">
    <cofactor evidence="1">
        <name>FAD</name>
        <dbReference type="ChEBI" id="CHEBI:57692"/>
    </cofactor>
</comment>
<dbReference type="GO" id="GO:0050660">
    <property type="term" value="F:flavin adenine dinucleotide binding"/>
    <property type="evidence" value="ECO:0007669"/>
    <property type="project" value="InterPro"/>
</dbReference>